<evidence type="ECO:0000313" key="6">
    <source>
        <dbReference type="Proteomes" id="UP001211065"/>
    </source>
</evidence>
<sequence length="260" mass="30172">MKLPTLTTLLFCSFVFSKQSKNVDALTRELLSIEADKEIQFIPTNSQAIDEFVEYGLKIIFFGANHCQFTQRFTPKFLETVKILEKENISNSALYYFDMRKVECSINFEVCEKLKIVGFPTTLIYVNGELKEEYPFEDEIRPFVKYIKKEIKEFKLAGLKNEIKYQVNSTLHQAPPPIIDYVDTDAVNQNSANNKLVEQVTIDKQIVDEQKGNEENKIMTERLNKAFFSVESTHAETENHVHHVDEQEEFSIYTLKTGKV</sequence>
<evidence type="ECO:0000256" key="1">
    <source>
        <dbReference type="ARBA" id="ARBA00006347"/>
    </source>
</evidence>
<dbReference type="PANTHER" id="PTHR45672">
    <property type="entry name" value="PROTEIN DISULFIDE-ISOMERASE C17H9.14C-RELATED"/>
    <property type="match status" value="1"/>
</dbReference>
<accession>A0AAD5U0B6</accession>
<feature type="signal peptide" evidence="3">
    <location>
        <begin position="1"/>
        <end position="20"/>
    </location>
</feature>
<dbReference type="Gene3D" id="3.40.30.10">
    <property type="entry name" value="Glutaredoxin"/>
    <property type="match status" value="1"/>
</dbReference>
<reference evidence="5" key="1">
    <citation type="submission" date="2020-05" db="EMBL/GenBank/DDBJ databases">
        <title>Phylogenomic resolution of chytrid fungi.</title>
        <authorList>
            <person name="Stajich J.E."/>
            <person name="Amses K."/>
            <person name="Simmons R."/>
            <person name="Seto K."/>
            <person name="Myers J."/>
            <person name="Bonds A."/>
            <person name="Quandt C.A."/>
            <person name="Barry K."/>
            <person name="Liu P."/>
            <person name="Grigoriev I."/>
            <person name="Longcore J.E."/>
            <person name="James T.Y."/>
        </authorList>
    </citation>
    <scope>NUCLEOTIDE SEQUENCE</scope>
    <source>
        <strain evidence="5">JEL0476</strain>
    </source>
</reference>
<name>A0AAD5U0B6_9FUNG</name>
<dbReference type="GO" id="GO:0003756">
    <property type="term" value="F:protein disulfide isomerase activity"/>
    <property type="evidence" value="ECO:0007669"/>
    <property type="project" value="TreeGrafter"/>
</dbReference>
<keyword evidence="6" id="KW-1185">Reference proteome</keyword>
<organism evidence="5 6">
    <name type="scientific">Clydaea vesicula</name>
    <dbReference type="NCBI Taxonomy" id="447962"/>
    <lineage>
        <taxon>Eukaryota</taxon>
        <taxon>Fungi</taxon>
        <taxon>Fungi incertae sedis</taxon>
        <taxon>Chytridiomycota</taxon>
        <taxon>Chytridiomycota incertae sedis</taxon>
        <taxon>Chytridiomycetes</taxon>
        <taxon>Lobulomycetales</taxon>
        <taxon>Lobulomycetaceae</taxon>
        <taxon>Clydaea</taxon>
    </lineage>
</organism>
<proteinExistence type="inferred from homology"/>
<dbReference type="InterPro" id="IPR051063">
    <property type="entry name" value="PDI"/>
</dbReference>
<dbReference type="EMBL" id="JADGJW010000345">
    <property type="protein sequence ID" value="KAJ3219252.1"/>
    <property type="molecule type" value="Genomic_DNA"/>
</dbReference>
<protein>
    <recommendedName>
        <fullName evidence="4">Thioredoxin domain-containing protein</fullName>
    </recommendedName>
</protein>
<keyword evidence="2 3" id="KW-0732">Signal</keyword>
<evidence type="ECO:0000259" key="4">
    <source>
        <dbReference type="Pfam" id="PF00085"/>
    </source>
</evidence>
<dbReference type="InterPro" id="IPR013766">
    <property type="entry name" value="Thioredoxin_domain"/>
</dbReference>
<evidence type="ECO:0000256" key="2">
    <source>
        <dbReference type="ARBA" id="ARBA00022729"/>
    </source>
</evidence>
<dbReference type="AlphaFoldDB" id="A0AAD5U0B6"/>
<gene>
    <name evidence="5" type="ORF">HK099_004750</name>
</gene>
<dbReference type="Pfam" id="PF00085">
    <property type="entry name" value="Thioredoxin"/>
    <property type="match status" value="1"/>
</dbReference>
<evidence type="ECO:0000313" key="5">
    <source>
        <dbReference type="EMBL" id="KAJ3219252.1"/>
    </source>
</evidence>
<evidence type="ECO:0000256" key="3">
    <source>
        <dbReference type="SAM" id="SignalP"/>
    </source>
</evidence>
<comment type="similarity">
    <text evidence="1">Belongs to the protein disulfide isomerase family.</text>
</comment>
<dbReference type="SUPFAM" id="SSF52833">
    <property type="entry name" value="Thioredoxin-like"/>
    <property type="match status" value="1"/>
</dbReference>
<dbReference type="GO" id="GO:0005783">
    <property type="term" value="C:endoplasmic reticulum"/>
    <property type="evidence" value="ECO:0007669"/>
    <property type="project" value="TreeGrafter"/>
</dbReference>
<feature type="domain" description="Thioredoxin" evidence="4">
    <location>
        <begin position="48"/>
        <end position="147"/>
    </location>
</feature>
<dbReference type="GO" id="GO:0006457">
    <property type="term" value="P:protein folding"/>
    <property type="evidence" value="ECO:0007669"/>
    <property type="project" value="TreeGrafter"/>
</dbReference>
<dbReference type="Proteomes" id="UP001211065">
    <property type="component" value="Unassembled WGS sequence"/>
</dbReference>
<comment type="caution">
    <text evidence="5">The sequence shown here is derived from an EMBL/GenBank/DDBJ whole genome shotgun (WGS) entry which is preliminary data.</text>
</comment>
<dbReference type="PANTHER" id="PTHR45672:SF3">
    <property type="entry name" value="THIOREDOXIN DOMAIN-CONTAINING PROTEIN 5"/>
    <property type="match status" value="1"/>
</dbReference>
<feature type="chain" id="PRO_5042256047" description="Thioredoxin domain-containing protein" evidence="3">
    <location>
        <begin position="21"/>
        <end position="260"/>
    </location>
</feature>
<dbReference type="InterPro" id="IPR036249">
    <property type="entry name" value="Thioredoxin-like_sf"/>
</dbReference>